<dbReference type="Gene3D" id="2.60.120.260">
    <property type="entry name" value="Galactose-binding domain-like"/>
    <property type="match status" value="1"/>
</dbReference>
<evidence type="ECO:0000313" key="4">
    <source>
        <dbReference type="Proteomes" id="UP000650466"/>
    </source>
</evidence>
<dbReference type="RefSeq" id="WP_188176595.1">
    <property type="nucleotide sequence ID" value="NZ_JACVVD010000008.1"/>
</dbReference>
<keyword evidence="4" id="KW-1185">Reference proteome</keyword>
<dbReference type="AlphaFoldDB" id="A0A926KTE5"/>
<dbReference type="GO" id="GO:0005975">
    <property type="term" value="P:carbohydrate metabolic process"/>
    <property type="evidence" value="ECO:0007669"/>
    <property type="project" value="InterPro"/>
</dbReference>
<dbReference type="InterPro" id="IPR008979">
    <property type="entry name" value="Galactose-bd-like_sf"/>
</dbReference>
<dbReference type="PRINTS" id="PR00132">
    <property type="entry name" value="GLHYDRLASE2"/>
</dbReference>
<dbReference type="Proteomes" id="UP000650466">
    <property type="component" value="Unassembled WGS sequence"/>
</dbReference>
<dbReference type="SUPFAM" id="SSF51445">
    <property type="entry name" value="(Trans)glycosidases"/>
    <property type="match status" value="1"/>
</dbReference>
<dbReference type="GO" id="GO:0030246">
    <property type="term" value="F:carbohydrate binding"/>
    <property type="evidence" value="ECO:0007669"/>
    <property type="project" value="TreeGrafter"/>
</dbReference>
<accession>A0A926KTE5</accession>
<dbReference type="SUPFAM" id="SSF49303">
    <property type="entry name" value="beta-Galactosidase/glucuronidase domain"/>
    <property type="match status" value="1"/>
</dbReference>
<dbReference type="InterPro" id="IPR006101">
    <property type="entry name" value="Glyco_hydro_2"/>
</dbReference>
<evidence type="ECO:0000256" key="1">
    <source>
        <dbReference type="ARBA" id="ARBA00007401"/>
    </source>
</evidence>
<feature type="domain" description="Glycoside hydrolase family 2 catalytic" evidence="2">
    <location>
        <begin position="263"/>
        <end position="565"/>
    </location>
</feature>
<gene>
    <name evidence="3" type="ORF">ICC18_22105</name>
</gene>
<dbReference type="InterPro" id="IPR017853">
    <property type="entry name" value="GH"/>
</dbReference>
<sequence>MIRTFQQHRLREFKLLDGLWDFVFDKNNVGVSEGWYERFPSGCDQVPVPACWNNELGKFDYEGVAWYRTRITCEEAGHLRLLFHAVLGHADVYWDGKHLGYHYGGYTPFGFTIQNATAGEHELIVRTDSTLERNTIPTHVVDWFHYGGIIRPVELQRLPDISIGSMRITYDMTGDFSADVRIALTLRSLGNASTDVPVSLYRNGEVFYSDTVHVPAGGNVELNVAQAWTGLRRWKPEEPELYLIRAVASQDDLTDRIGFRTVESRKKKILLNGKELYLQGVNRHEEHPEWGFAFPNKLMTKDLDIILQMGCNTVRGSHYPQSEYWLDLLDERGVLFWSEIPIWGACLPAEDTDDPLFVQRALTMMDEMIERDLHHPSILFWSVHNEIDTRSKQAYDLSVKLTELVRSKDRSRPVAYATMFPMEDICLGLFDVIGINYYGGWYYGHADFEVMLETFQERCKAFGAENTPVLMTEFGGAGVYGDSGWEPRLFSEDYQADLISRALKLFRSDPKISGTYIWQFADTRADLQSRRAFFRDRARSFNNKGLVNEYRKPKLAYRVVKGIYTGHADPYNWGSTLQ</sequence>
<proteinExistence type="inferred from homology"/>
<dbReference type="Gene3D" id="3.20.20.80">
    <property type="entry name" value="Glycosidases"/>
    <property type="match status" value="1"/>
</dbReference>
<dbReference type="InterPro" id="IPR006103">
    <property type="entry name" value="Glyco_hydro_2_cat"/>
</dbReference>
<comment type="similarity">
    <text evidence="1">Belongs to the glycosyl hydrolase 2 family.</text>
</comment>
<dbReference type="PANTHER" id="PTHR10066">
    <property type="entry name" value="BETA-GLUCURONIDASE"/>
    <property type="match status" value="1"/>
</dbReference>
<evidence type="ECO:0000313" key="3">
    <source>
        <dbReference type="EMBL" id="MBD0382816.1"/>
    </source>
</evidence>
<dbReference type="GO" id="GO:0019391">
    <property type="term" value="P:glucuronoside catabolic process"/>
    <property type="evidence" value="ECO:0007669"/>
    <property type="project" value="TreeGrafter"/>
</dbReference>
<comment type="caution">
    <text evidence="3">The sequence shown here is derived from an EMBL/GenBank/DDBJ whole genome shotgun (WGS) entry which is preliminary data.</text>
</comment>
<dbReference type="SUPFAM" id="SSF49785">
    <property type="entry name" value="Galactose-binding domain-like"/>
    <property type="match status" value="1"/>
</dbReference>
<evidence type="ECO:0000259" key="2">
    <source>
        <dbReference type="Pfam" id="PF02836"/>
    </source>
</evidence>
<organism evidence="3 4">
    <name type="scientific">Paenibacillus sedimenti</name>
    <dbReference type="NCBI Taxonomy" id="2770274"/>
    <lineage>
        <taxon>Bacteria</taxon>
        <taxon>Bacillati</taxon>
        <taxon>Bacillota</taxon>
        <taxon>Bacilli</taxon>
        <taxon>Bacillales</taxon>
        <taxon>Paenibacillaceae</taxon>
        <taxon>Paenibacillus</taxon>
    </lineage>
</organism>
<dbReference type="InterPro" id="IPR036156">
    <property type="entry name" value="Beta-gal/glucu_dom_sf"/>
</dbReference>
<name>A0A926KTE5_9BACL</name>
<dbReference type="Pfam" id="PF02836">
    <property type="entry name" value="Glyco_hydro_2_C"/>
    <property type="match status" value="1"/>
</dbReference>
<dbReference type="PANTHER" id="PTHR10066:SF67">
    <property type="entry name" value="BETA-GLUCURONIDASE"/>
    <property type="match status" value="1"/>
</dbReference>
<protein>
    <submittedName>
        <fullName evidence="3">Beta-glucuronidase</fullName>
    </submittedName>
</protein>
<dbReference type="GO" id="GO:0004566">
    <property type="term" value="F:beta-glucuronidase activity"/>
    <property type="evidence" value="ECO:0007669"/>
    <property type="project" value="TreeGrafter"/>
</dbReference>
<reference evidence="3" key="1">
    <citation type="submission" date="2020-09" db="EMBL/GenBank/DDBJ databases">
        <title>Draft Genome Sequence of Paenibacillus sp. WST5.</title>
        <authorList>
            <person name="Bao Z."/>
        </authorList>
    </citation>
    <scope>NUCLEOTIDE SEQUENCE</scope>
    <source>
        <strain evidence="3">WST5</strain>
    </source>
</reference>
<dbReference type="EMBL" id="JACVVD010000008">
    <property type="protein sequence ID" value="MBD0382816.1"/>
    <property type="molecule type" value="Genomic_DNA"/>
</dbReference>